<reference evidence="1 2" key="1">
    <citation type="journal article" date="2019" name="Sci. Rep.">
        <title>Orb-weaving spider Araneus ventricosus genome elucidates the spidroin gene catalogue.</title>
        <authorList>
            <person name="Kono N."/>
            <person name="Nakamura H."/>
            <person name="Ohtoshi R."/>
            <person name="Moran D.A.P."/>
            <person name="Shinohara A."/>
            <person name="Yoshida Y."/>
            <person name="Fujiwara M."/>
            <person name="Mori M."/>
            <person name="Tomita M."/>
            <person name="Arakawa K."/>
        </authorList>
    </citation>
    <scope>NUCLEOTIDE SEQUENCE [LARGE SCALE GENOMIC DNA]</scope>
</reference>
<proteinExistence type="predicted"/>
<accession>A0A4Y1ZWT8</accession>
<organism evidence="1 2">
    <name type="scientific">Araneus ventricosus</name>
    <name type="common">Orbweaver spider</name>
    <name type="synonym">Epeira ventricosa</name>
    <dbReference type="NCBI Taxonomy" id="182803"/>
    <lineage>
        <taxon>Eukaryota</taxon>
        <taxon>Metazoa</taxon>
        <taxon>Ecdysozoa</taxon>
        <taxon>Arthropoda</taxon>
        <taxon>Chelicerata</taxon>
        <taxon>Arachnida</taxon>
        <taxon>Araneae</taxon>
        <taxon>Araneomorphae</taxon>
        <taxon>Entelegynae</taxon>
        <taxon>Araneoidea</taxon>
        <taxon>Araneidae</taxon>
        <taxon>Araneus</taxon>
    </lineage>
</organism>
<dbReference type="Proteomes" id="UP000499080">
    <property type="component" value="Unassembled WGS sequence"/>
</dbReference>
<protein>
    <submittedName>
        <fullName evidence="1">Uncharacterized protein</fullName>
    </submittedName>
</protein>
<evidence type="ECO:0000313" key="2">
    <source>
        <dbReference type="Proteomes" id="UP000499080"/>
    </source>
</evidence>
<name>A0A4Y1ZWT8_ARAVE</name>
<evidence type="ECO:0000313" key="1">
    <source>
        <dbReference type="EMBL" id="GBL71938.1"/>
    </source>
</evidence>
<gene>
    <name evidence="1" type="ORF">AVEN_116985_1</name>
</gene>
<keyword evidence="2" id="KW-1185">Reference proteome</keyword>
<dbReference type="AlphaFoldDB" id="A0A4Y1ZWT8"/>
<comment type="caution">
    <text evidence="1">The sequence shown here is derived from an EMBL/GenBank/DDBJ whole genome shotgun (WGS) entry which is preliminary data.</text>
</comment>
<sequence>MTSTTLPEISGTIVPLSAILYLVRHWSVTYCGPGFMSLEWVLLPPVMPWEDDTLLLYGTIGRENLLCRFAHGHGVNLGSNLHLPSSHREVRFQAFS</sequence>
<dbReference type="EMBL" id="BGPR01078838">
    <property type="protein sequence ID" value="GBL71938.1"/>
    <property type="molecule type" value="Genomic_DNA"/>
</dbReference>